<dbReference type="InterPro" id="IPR002654">
    <property type="entry name" value="Glyco_trans_25"/>
</dbReference>
<evidence type="ECO:0000313" key="1">
    <source>
        <dbReference type="EMBL" id="QHU36469.1"/>
    </source>
</evidence>
<evidence type="ECO:0008006" key="2">
    <source>
        <dbReference type="Google" id="ProtNLM"/>
    </source>
</evidence>
<dbReference type="EMBL" id="MN740639">
    <property type="protein sequence ID" value="QHU36469.1"/>
    <property type="molecule type" value="Genomic_DNA"/>
</dbReference>
<name>A0A6C0M0B2_9ZZZZ</name>
<sequence>MECYYINLDRRTDRRLEIESELVDLGIPVHRFSAIERVPGGLGCSHSHLSVLKMARDRGLPAVMVLEDDFQFCVSKNEVAEYLGALPDNYDVVLLAYNLLRSEPPSGRFGKVLESQSTPGYIVSQRYYDTLIARWDEGLALYEQHPEQHWNYILDQYWKPLQPVGNWYYTSPRMARQRPGYSDIALRHMNYDYKITYVTTFLIPPDRPVIGSIDDYRTQFEKIANTGIPIVLFLDDTITHWTFPANVHVVKASLADTWIDSIAPASGTYDITDERAPKDTFGYMKIQHTKAEWLMRARSMSVYVTDWYAWIDFGIVRVLDQPAIDRLYSMMPPLEPRIVTPGCWAWILDDGNVWKGVHWRFCGGFILMHKDFVEPFWKQYKAIVLRELPKFTWEVNIWALMESDGLNFGWTPCSQHSPEIIPRSYEESPWANIRGYLASINQDMTPYGCTLSDAAKADLELLKNGKSVTPP</sequence>
<proteinExistence type="predicted"/>
<reference evidence="1" key="1">
    <citation type="journal article" date="2020" name="Nature">
        <title>Giant virus diversity and host interactions through global metagenomics.</title>
        <authorList>
            <person name="Schulz F."/>
            <person name="Roux S."/>
            <person name="Paez-Espino D."/>
            <person name="Jungbluth S."/>
            <person name="Walsh D.A."/>
            <person name="Denef V.J."/>
            <person name="McMahon K.D."/>
            <person name="Konstantinidis K.T."/>
            <person name="Eloe-Fadrosh E.A."/>
            <person name="Kyrpides N.C."/>
            <person name="Woyke T."/>
        </authorList>
    </citation>
    <scope>NUCLEOTIDE SEQUENCE</scope>
    <source>
        <strain evidence="1">GVMAG-S-1035231-58</strain>
    </source>
</reference>
<organism evidence="1">
    <name type="scientific">viral metagenome</name>
    <dbReference type="NCBI Taxonomy" id="1070528"/>
    <lineage>
        <taxon>unclassified sequences</taxon>
        <taxon>metagenomes</taxon>
        <taxon>organismal metagenomes</taxon>
    </lineage>
</organism>
<accession>A0A6C0M0B2</accession>
<dbReference type="AlphaFoldDB" id="A0A6C0M0B2"/>
<protein>
    <recommendedName>
        <fullName evidence="2">Glycosyltransferase</fullName>
    </recommendedName>
</protein>
<dbReference type="CDD" id="cd06532">
    <property type="entry name" value="Glyco_transf_25"/>
    <property type="match status" value="1"/>
</dbReference>